<dbReference type="Proteomes" id="UP000075243">
    <property type="component" value="Chromosome 4"/>
</dbReference>
<dbReference type="Gene3D" id="3.20.20.80">
    <property type="entry name" value="Glycosidases"/>
    <property type="match status" value="2"/>
</dbReference>
<dbReference type="Pfam" id="PF00232">
    <property type="entry name" value="Glyco_hydro_1"/>
    <property type="match status" value="1"/>
</dbReference>
<organism evidence="3 4">
    <name type="scientific">Cajanus cajan</name>
    <name type="common">Pigeon pea</name>
    <name type="synonym">Cajanus indicus</name>
    <dbReference type="NCBI Taxonomy" id="3821"/>
    <lineage>
        <taxon>Eukaryota</taxon>
        <taxon>Viridiplantae</taxon>
        <taxon>Streptophyta</taxon>
        <taxon>Embryophyta</taxon>
        <taxon>Tracheophyta</taxon>
        <taxon>Spermatophyta</taxon>
        <taxon>Magnoliopsida</taxon>
        <taxon>eudicotyledons</taxon>
        <taxon>Gunneridae</taxon>
        <taxon>Pentapetalae</taxon>
        <taxon>rosids</taxon>
        <taxon>fabids</taxon>
        <taxon>Fabales</taxon>
        <taxon>Fabaceae</taxon>
        <taxon>Papilionoideae</taxon>
        <taxon>50 kb inversion clade</taxon>
        <taxon>NPAAA clade</taxon>
        <taxon>indigoferoid/millettioid clade</taxon>
        <taxon>Phaseoleae</taxon>
        <taxon>Cajanus</taxon>
    </lineage>
</organism>
<gene>
    <name evidence="3" type="ORF">KK1_021868</name>
</gene>
<dbReference type="PANTHER" id="PTHR10353">
    <property type="entry name" value="GLYCOSYL HYDROLASE"/>
    <property type="match status" value="1"/>
</dbReference>
<name>A0A151TMI9_CAJCA</name>
<dbReference type="GO" id="GO:0005975">
    <property type="term" value="P:carbohydrate metabolic process"/>
    <property type="evidence" value="ECO:0007669"/>
    <property type="project" value="InterPro"/>
</dbReference>
<dbReference type="InterPro" id="IPR001360">
    <property type="entry name" value="Glyco_hydro_1"/>
</dbReference>
<dbReference type="EMBL" id="CM003606">
    <property type="protein sequence ID" value="KYP68248.1"/>
    <property type="molecule type" value="Genomic_DNA"/>
</dbReference>
<evidence type="ECO:0000313" key="3">
    <source>
        <dbReference type="EMBL" id="KYP68248.1"/>
    </source>
</evidence>
<dbReference type="SUPFAM" id="SSF51445">
    <property type="entry name" value="(Trans)glycosidases"/>
    <property type="match status" value="1"/>
</dbReference>
<dbReference type="PANTHER" id="PTHR10353:SF206">
    <property type="entry name" value="GLYCOSIDE HYDROLASE FAMILY 1 PROTEIN"/>
    <property type="match status" value="1"/>
</dbReference>
<dbReference type="GO" id="GO:0008422">
    <property type="term" value="F:beta-glucosidase activity"/>
    <property type="evidence" value="ECO:0007669"/>
    <property type="project" value="TreeGrafter"/>
</dbReference>
<proteinExistence type="inferred from homology"/>
<comment type="similarity">
    <text evidence="1 2">Belongs to the glycosyl hydrolase 1 family.</text>
</comment>
<dbReference type="PRINTS" id="PR00131">
    <property type="entry name" value="GLHYDRLASE1"/>
</dbReference>
<sequence>MMNSRWLQSITSAEAEAEPAWCMQQLALNARPLWEVHKSDAWITRKPSFHPFNLASQNGLIGITLNCQWFVPFSNDTLDHQAALRALDFMFGWDGVKVRGYFAWSLLDNFEWNSGYTLRFGINLVDYKDNLKRYQKLSAHWFRSFLQKY</sequence>
<dbReference type="InterPro" id="IPR017853">
    <property type="entry name" value="GH"/>
</dbReference>
<evidence type="ECO:0000313" key="4">
    <source>
        <dbReference type="Proteomes" id="UP000075243"/>
    </source>
</evidence>
<evidence type="ECO:0000256" key="2">
    <source>
        <dbReference type="RuleBase" id="RU003690"/>
    </source>
</evidence>
<protein>
    <submittedName>
        <fullName evidence="3">Beta-glucosidase 6</fullName>
    </submittedName>
</protein>
<dbReference type="STRING" id="3821.A0A151TMI9"/>
<evidence type="ECO:0000256" key="1">
    <source>
        <dbReference type="ARBA" id="ARBA00010838"/>
    </source>
</evidence>
<dbReference type="Gramene" id="C.cajan_21239.t">
    <property type="protein sequence ID" value="C.cajan_21239.t"/>
    <property type="gene ID" value="C.cajan_21239"/>
</dbReference>
<keyword evidence="4" id="KW-1185">Reference proteome</keyword>
<reference evidence="3 4" key="1">
    <citation type="journal article" date="2012" name="Nat. Biotechnol.">
        <title>Draft genome sequence of pigeonpea (Cajanus cajan), an orphan legume crop of resource-poor farmers.</title>
        <authorList>
            <person name="Varshney R.K."/>
            <person name="Chen W."/>
            <person name="Li Y."/>
            <person name="Bharti A.K."/>
            <person name="Saxena R.K."/>
            <person name="Schlueter J.A."/>
            <person name="Donoghue M.T."/>
            <person name="Azam S."/>
            <person name="Fan G."/>
            <person name="Whaley A.M."/>
            <person name="Farmer A.D."/>
            <person name="Sheridan J."/>
            <person name="Iwata A."/>
            <person name="Tuteja R."/>
            <person name="Penmetsa R.V."/>
            <person name="Wu W."/>
            <person name="Upadhyaya H.D."/>
            <person name="Yang S.P."/>
            <person name="Shah T."/>
            <person name="Saxena K.B."/>
            <person name="Michael T."/>
            <person name="McCombie W.R."/>
            <person name="Yang B."/>
            <person name="Zhang G."/>
            <person name="Yang H."/>
            <person name="Wang J."/>
            <person name="Spillane C."/>
            <person name="Cook D.R."/>
            <person name="May G.D."/>
            <person name="Xu X."/>
            <person name="Jackson S.A."/>
        </authorList>
    </citation>
    <scope>NUCLEOTIDE SEQUENCE [LARGE SCALE GENOMIC DNA]</scope>
    <source>
        <strain evidence="4">cv. Asha</strain>
    </source>
</reference>
<accession>A0A151TMI9</accession>
<dbReference type="AlphaFoldDB" id="A0A151TMI9"/>